<accession>A0A284S0G2</accession>
<evidence type="ECO:0000256" key="4">
    <source>
        <dbReference type="ARBA" id="ARBA00022525"/>
    </source>
</evidence>
<dbReference type="GO" id="GO:0005199">
    <property type="term" value="F:structural constituent of cell wall"/>
    <property type="evidence" value="ECO:0007669"/>
    <property type="project" value="InterPro"/>
</dbReference>
<dbReference type="Pfam" id="PF01185">
    <property type="entry name" value="Hydrophobin"/>
    <property type="match status" value="1"/>
</dbReference>
<dbReference type="Proteomes" id="UP000219338">
    <property type="component" value="Unassembled WGS sequence"/>
</dbReference>
<dbReference type="SMART" id="SM00075">
    <property type="entry name" value="HYDRO"/>
    <property type="match status" value="1"/>
</dbReference>
<evidence type="ECO:0000256" key="1">
    <source>
        <dbReference type="ARBA" id="ARBA00004191"/>
    </source>
</evidence>
<sequence>MFARISTFTLLALPILATATAVLPRTDGGACGASGTVQCCNSTQSPSNLSPSVTSLLGLLGVAISDLVGNVGLTCSTIAVVGPISITQCDNQVVCCSNNNFNGLVALGCNPINIGL</sequence>
<dbReference type="InterPro" id="IPR001338">
    <property type="entry name" value="Class_I_Hydrophobin"/>
</dbReference>
<comment type="subcellular location">
    <subcellularLocation>
        <location evidence="1 8">Secreted</location>
        <location evidence="1 8">Cell wall</location>
    </subcellularLocation>
</comment>
<protein>
    <recommendedName>
        <fullName evidence="8">Hydrophobin</fullName>
    </recommendedName>
</protein>
<evidence type="ECO:0000256" key="7">
    <source>
        <dbReference type="ARBA" id="ARBA00093546"/>
    </source>
</evidence>
<dbReference type="AlphaFoldDB" id="A0A284S0G2"/>
<keyword evidence="4 8" id="KW-0964">Secreted</keyword>
<gene>
    <name evidence="9" type="ORF">ARMOST_17958</name>
</gene>
<evidence type="ECO:0000313" key="10">
    <source>
        <dbReference type="Proteomes" id="UP000219338"/>
    </source>
</evidence>
<evidence type="ECO:0000313" key="9">
    <source>
        <dbReference type="EMBL" id="SJL14498.1"/>
    </source>
</evidence>
<evidence type="ECO:0000256" key="8">
    <source>
        <dbReference type="RuleBase" id="RU365009"/>
    </source>
</evidence>
<keyword evidence="10" id="KW-1185">Reference proteome</keyword>
<dbReference type="CDD" id="cd23507">
    <property type="entry name" value="hydrophobin_I"/>
    <property type="match status" value="1"/>
</dbReference>
<reference evidence="10" key="1">
    <citation type="journal article" date="2017" name="Nat. Ecol. Evol.">
        <title>Genome expansion and lineage-specific genetic innovations in the forest pathogenic fungi Armillaria.</title>
        <authorList>
            <person name="Sipos G."/>
            <person name="Prasanna A.N."/>
            <person name="Walter M.C."/>
            <person name="O'Connor E."/>
            <person name="Balint B."/>
            <person name="Krizsan K."/>
            <person name="Kiss B."/>
            <person name="Hess J."/>
            <person name="Varga T."/>
            <person name="Slot J."/>
            <person name="Riley R."/>
            <person name="Boka B."/>
            <person name="Rigling D."/>
            <person name="Barry K."/>
            <person name="Lee J."/>
            <person name="Mihaltcheva S."/>
            <person name="LaButti K."/>
            <person name="Lipzen A."/>
            <person name="Waldron R."/>
            <person name="Moloney N.M."/>
            <person name="Sperisen C."/>
            <person name="Kredics L."/>
            <person name="Vagvoelgyi C."/>
            <person name="Patrignani A."/>
            <person name="Fitzpatrick D."/>
            <person name="Nagy I."/>
            <person name="Doyle S."/>
            <person name="Anderson J.B."/>
            <person name="Grigoriev I.V."/>
            <person name="Gueldener U."/>
            <person name="Muensterkoetter M."/>
            <person name="Nagy L.G."/>
        </authorList>
    </citation>
    <scope>NUCLEOTIDE SEQUENCE [LARGE SCALE GENOMIC DNA]</scope>
    <source>
        <strain evidence="10">C18/9</strain>
    </source>
</reference>
<dbReference type="OMA" id="CGAHPVC"/>
<comment type="similarity">
    <text evidence="2 8">Belongs to the fungal hydrophobin family.</text>
</comment>
<dbReference type="EMBL" id="FUEG01000024">
    <property type="protein sequence ID" value="SJL14498.1"/>
    <property type="molecule type" value="Genomic_DNA"/>
</dbReference>
<evidence type="ECO:0000256" key="3">
    <source>
        <dbReference type="ARBA" id="ARBA00022512"/>
    </source>
</evidence>
<feature type="chain" id="PRO_5013984683" description="Hydrophobin" evidence="8">
    <location>
        <begin position="22"/>
        <end position="116"/>
    </location>
</feature>
<keyword evidence="3 8" id="KW-0134">Cell wall</keyword>
<evidence type="ECO:0000256" key="6">
    <source>
        <dbReference type="ARBA" id="ARBA00023180"/>
    </source>
</evidence>
<evidence type="ECO:0000256" key="5">
    <source>
        <dbReference type="ARBA" id="ARBA00023157"/>
    </source>
</evidence>
<keyword evidence="6" id="KW-0325">Glycoprotein</keyword>
<organism evidence="9 10">
    <name type="scientific">Armillaria ostoyae</name>
    <name type="common">Armillaria root rot fungus</name>
    <dbReference type="NCBI Taxonomy" id="47428"/>
    <lineage>
        <taxon>Eukaryota</taxon>
        <taxon>Fungi</taxon>
        <taxon>Dikarya</taxon>
        <taxon>Basidiomycota</taxon>
        <taxon>Agaricomycotina</taxon>
        <taxon>Agaricomycetes</taxon>
        <taxon>Agaricomycetidae</taxon>
        <taxon>Agaricales</taxon>
        <taxon>Marasmiineae</taxon>
        <taxon>Physalacriaceae</taxon>
        <taxon>Armillaria</taxon>
    </lineage>
</organism>
<evidence type="ECO:0000256" key="2">
    <source>
        <dbReference type="ARBA" id="ARBA00010446"/>
    </source>
</evidence>
<dbReference type="GO" id="GO:0009277">
    <property type="term" value="C:fungal-type cell wall"/>
    <property type="evidence" value="ECO:0007669"/>
    <property type="project" value="InterPro"/>
</dbReference>
<keyword evidence="8" id="KW-0732">Signal</keyword>
<feature type="signal peptide" evidence="8">
    <location>
        <begin position="1"/>
        <end position="21"/>
    </location>
</feature>
<keyword evidence="5 8" id="KW-1015">Disulfide bond</keyword>
<dbReference type="OrthoDB" id="4225815at2759"/>
<name>A0A284S0G2_ARMOS</name>
<comment type="subunit">
    <text evidence="7">Self-assembles to form functional amyloid fibrils called rodlets. Self-assembly into fibrillar rodlets occurs spontaneously at hydrophobic:hydrophilic interfaces and the rodlets further associate laterally to form amphipathic monolayers.</text>
</comment>
<proteinExistence type="inferred from homology"/>